<dbReference type="InterPro" id="IPR003690">
    <property type="entry name" value="MTERF"/>
</dbReference>
<evidence type="ECO:0000313" key="5">
    <source>
        <dbReference type="EMBL" id="CAD8680104.1"/>
    </source>
</evidence>
<keyword evidence="2" id="KW-0805">Transcription regulation</keyword>
<feature type="compositionally biased region" description="Low complexity" evidence="4">
    <location>
        <begin position="209"/>
        <end position="236"/>
    </location>
</feature>
<dbReference type="GO" id="GO:0006353">
    <property type="term" value="P:DNA-templated transcription termination"/>
    <property type="evidence" value="ECO:0007669"/>
    <property type="project" value="UniProtKB-KW"/>
</dbReference>
<dbReference type="EMBL" id="HBFB01016805">
    <property type="protein sequence ID" value="CAD8680104.1"/>
    <property type="molecule type" value="Transcribed_RNA"/>
</dbReference>
<reference evidence="5" key="1">
    <citation type="submission" date="2021-01" db="EMBL/GenBank/DDBJ databases">
        <authorList>
            <person name="Corre E."/>
            <person name="Pelletier E."/>
            <person name="Niang G."/>
            <person name="Scheremetjew M."/>
            <person name="Finn R."/>
            <person name="Kale V."/>
            <person name="Holt S."/>
            <person name="Cochrane G."/>
            <person name="Meng A."/>
            <person name="Brown T."/>
            <person name="Cohen L."/>
        </authorList>
    </citation>
    <scope>NUCLEOTIDE SEQUENCE</scope>
    <source>
        <strain evidence="5">SAG 11-49</strain>
    </source>
</reference>
<feature type="compositionally biased region" description="Low complexity" evidence="4">
    <location>
        <begin position="383"/>
        <end position="393"/>
    </location>
</feature>
<evidence type="ECO:0000256" key="3">
    <source>
        <dbReference type="ARBA" id="ARBA00022946"/>
    </source>
</evidence>
<evidence type="ECO:0000256" key="1">
    <source>
        <dbReference type="ARBA" id="ARBA00007692"/>
    </source>
</evidence>
<evidence type="ECO:0000256" key="4">
    <source>
        <dbReference type="SAM" id="MobiDB-lite"/>
    </source>
</evidence>
<comment type="similarity">
    <text evidence="1">Belongs to the mTERF family.</text>
</comment>
<organism evidence="5">
    <name type="scientific">Chlamydomonas leiostraca</name>
    <dbReference type="NCBI Taxonomy" id="1034604"/>
    <lineage>
        <taxon>Eukaryota</taxon>
        <taxon>Viridiplantae</taxon>
        <taxon>Chlorophyta</taxon>
        <taxon>core chlorophytes</taxon>
        <taxon>Chlorophyceae</taxon>
        <taxon>CS clade</taxon>
        <taxon>Chlamydomonadales</taxon>
        <taxon>Chlamydomonadaceae</taxon>
        <taxon>Chlamydomonas</taxon>
    </lineage>
</organism>
<feature type="compositionally biased region" description="Low complexity" evidence="4">
    <location>
        <begin position="404"/>
        <end position="417"/>
    </location>
</feature>
<dbReference type="SMART" id="SM00733">
    <property type="entry name" value="Mterf"/>
    <property type="match status" value="3"/>
</dbReference>
<gene>
    <name evidence="5" type="ORF">CLEI1391_LOCUS9397</name>
</gene>
<dbReference type="InterPro" id="IPR038538">
    <property type="entry name" value="MTERF_sf"/>
</dbReference>
<feature type="region of interest" description="Disordered" evidence="4">
    <location>
        <begin position="374"/>
        <end position="438"/>
    </location>
</feature>
<protein>
    <recommendedName>
        <fullName evidence="6">mTERF domain-containing protein, mitochondrial</fullName>
    </recommendedName>
</protein>
<accession>A0A7S0WRG3</accession>
<proteinExistence type="inferred from homology"/>
<dbReference type="PANTHER" id="PTHR13068">
    <property type="entry name" value="CGI-12 PROTEIN-RELATED"/>
    <property type="match status" value="1"/>
</dbReference>
<name>A0A7S0WRG3_9CHLO</name>
<feature type="region of interest" description="Disordered" evidence="4">
    <location>
        <begin position="209"/>
        <end position="248"/>
    </location>
</feature>
<sequence length="699" mass="74404">MLVPRSASVRLSRANTRTACPGVSLTQTQRLLPRVRAVGEYQGRVEGPQFCENWLNATIGFLPEEAQELLSTGHVRDLPKARVMGNIDTLQRVLKETDDIKAALKESHGALLGAELDAWWGFCQQVGAPRTTLVRLIMRHGRLLAQHTPQQAHGMVALLKTFGMQDDVIRTKVLRDFPQLLVLDLDTQVLPALDVMRRLFARHQAAADGSSAEGAAGAHSTSSSATSAAGAEAGHAWDNNGEQHLQPTRYDLYPGEADEAESEGEQEDAVGRLYGEQQGLDGAGWDPYAMGDGASSSGAGVYSTKVQQHLAACYHSSSSSQASAQSVEEQVHQRIRGAAEAEGVVTSTLVAAMGAARYALGRTQLQRSLTASVEDAGGDGFESGSSRSATTTRARGRPKTPKVAPAAESAASGSPPAIRRRRRFKQGQAGSESYLPHPDMAPAEKAFRMLVCNYPELLLYLLDNGVAAQVDKKVAALRDAGLGAVDVGMAILTCPGFFQVDVQRTLVPKLRVLQAAGIRGAELRGLLVACPNVLQVSRAQLQRNLRFLTTVVGASVSDILDTPQVLALSVHRELGPAFAYLRTAFPAASTHPSTTTPLYTDDLHGPVSGTQSAADALDASSSSKALSGSAVGSAWAALCNKAGRLRLGVVIGMAFGADVMVGDMKRETAGLERVPEWYNDTAYARCAREWQAGPGRGWQ</sequence>
<dbReference type="Gene3D" id="1.25.70.10">
    <property type="entry name" value="Transcription termination factor 3, mitochondrial"/>
    <property type="match status" value="1"/>
</dbReference>
<dbReference type="GO" id="GO:0003676">
    <property type="term" value="F:nucleic acid binding"/>
    <property type="evidence" value="ECO:0007669"/>
    <property type="project" value="InterPro"/>
</dbReference>
<keyword evidence="3" id="KW-0809">Transit peptide</keyword>
<dbReference type="PANTHER" id="PTHR13068:SF219">
    <property type="entry name" value="MITOCHONDRIAL TRANSCRIPTION TERMINATION FACTOR FAMILY PROTEIN"/>
    <property type="match status" value="1"/>
</dbReference>
<evidence type="ECO:0008006" key="6">
    <source>
        <dbReference type="Google" id="ProtNLM"/>
    </source>
</evidence>
<keyword evidence="2" id="KW-0804">Transcription</keyword>
<dbReference type="AlphaFoldDB" id="A0A7S0WRG3"/>
<dbReference type="Pfam" id="PF02536">
    <property type="entry name" value="mTERF"/>
    <property type="match status" value="1"/>
</dbReference>
<keyword evidence="2" id="KW-0806">Transcription termination</keyword>
<evidence type="ECO:0000256" key="2">
    <source>
        <dbReference type="ARBA" id="ARBA00022472"/>
    </source>
</evidence>